<dbReference type="EMBL" id="JBHSWA010000001">
    <property type="protein sequence ID" value="MFC6641814.1"/>
    <property type="molecule type" value="Genomic_DNA"/>
</dbReference>
<keyword evidence="2" id="KW-0255">Endonuclease</keyword>
<accession>A0ABW1YXV8</accession>
<keyword evidence="3" id="KW-1185">Reference proteome</keyword>
<gene>
    <name evidence="2" type="ORF">ACFQAU_08920</name>
</gene>
<evidence type="ECO:0000259" key="1">
    <source>
        <dbReference type="Pfam" id="PF03372"/>
    </source>
</evidence>
<dbReference type="Gene3D" id="3.60.10.10">
    <property type="entry name" value="Endonuclease/exonuclease/phosphatase"/>
    <property type="match status" value="1"/>
</dbReference>
<dbReference type="InterPro" id="IPR005135">
    <property type="entry name" value="Endo/exonuclease/phosphatase"/>
</dbReference>
<keyword evidence="2" id="KW-0540">Nuclease</keyword>
<dbReference type="Proteomes" id="UP001596403">
    <property type="component" value="Unassembled WGS sequence"/>
</dbReference>
<proteinExistence type="predicted"/>
<evidence type="ECO:0000313" key="2">
    <source>
        <dbReference type="EMBL" id="MFC6641814.1"/>
    </source>
</evidence>
<name>A0ABW1YXV8_9RHOB</name>
<protein>
    <submittedName>
        <fullName evidence="2">Endonuclease/exonuclease/phosphatase family protein</fullName>
    </submittedName>
</protein>
<evidence type="ECO:0000313" key="3">
    <source>
        <dbReference type="Proteomes" id="UP001596403"/>
    </source>
</evidence>
<dbReference type="RefSeq" id="WP_386281759.1">
    <property type="nucleotide sequence ID" value="NZ_JBHSWA010000001.1"/>
</dbReference>
<sequence>MGIPSGQYDYAGHRHGARGRDDPRQTPPRLRRSAYAGRLIRLLLAFFLLTGFAQAEPLRIATFNTELSRKGPGILLRDILRGDDPSIASVVQTIAAADPDIIALQGIDYDLERSALNALADALTAAGAPYPHRFAAPPNAGRQSDVDLNGDGKLGGPRDAQGYGRFFGQGAMALLSRHPILTEDLQDFSTLIWRDLPGSLYPMIDGKPFAGAEAHATQRLSSNSHWALPVQLPDGPVTLLTYHATPPVFDGPEDRNGRRNHDETAFWSHHLAGVIGTPPQDAFILLGDANLDPTRGEGRGDAIARLLAHPTLQDPLPDQSTVDWSQTGPMRVDYILPSRDWQVLDAGLIWPEGKTPAAMHWSGSTSPADAPLS</sequence>
<feature type="domain" description="Endonuclease/exonuclease/phosphatase" evidence="1">
    <location>
        <begin position="62"/>
        <end position="353"/>
    </location>
</feature>
<comment type="caution">
    <text evidence="2">The sequence shown here is derived from an EMBL/GenBank/DDBJ whole genome shotgun (WGS) entry which is preliminary data.</text>
</comment>
<reference evidence="3" key="1">
    <citation type="journal article" date="2019" name="Int. J. Syst. Evol. Microbiol.">
        <title>The Global Catalogue of Microorganisms (GCM) 10K type strain sequencing project: providing services to taxonomists for standard genome sequencing and annotation.</title>
        <authorList>
            <consortium name="The Broad Institute Genomics Platform"/>
            <consortium name="The Broad Institute Genome Sequencing Center for Infectious Disease"/>
            <person name="Wu L."/>
            <person name="Ma J."/>
        </authorList>
    </citation>
    <scope>NUCLEOTIDE SEQUENCE [LARGE SCALE GENOMIC DNA]</scope>
    <source>
        <strain evidence="3">NBRC 111368</strain>
    </source>
</reference>
<dbReference type="SUPFAM" id="SSF56219">
    <property type="entry name" value="DNase I-like"/>
    <property type="match status" value="1"/>
</dbReference>
<organism evidence="2 3">
    <name type="scientific">Sulfitobacter profundi</name>
    <dbReference type="NCBI Taxonomy" id="2679961"/>
    <lineage>
        <taxon>Bacteria</taxon>
        <taxon>Pseudomonadati</taxon>
        <taxon>Pseudomonadota</taxon>
        <taxon>Alphaproteobacteria</taxon>
        <taxon>Rhodobacterales</taxon>
        <taxon>Roseobacteraceae</taxon>
        <taxon>Sulfitobacter</taxon>
    </lineage>
</organism>
<dbReference type="Pfam" id="PF03372">
    <property type="entry name" value="Exo_endo_phos"/>
    <property type="match status" value="1"/>
</dbReference>
<dbReference type="InterPro" id="IPR036691">
    <property type="entry name" value="Endo/exonu/phosph_ase_sf"/>
</dbReference>
<keyword evidence="2" id="KW-0378">Hydrolase</keyword>
<dbReference type="GO" id="GO:0004519">
    <property type="term" value="F:endonuclease activity"/>
    <property type="evidence" value="ECO:0007669"/>
    <property type="project" value="UniProtKB-KW"/>
</dbReference>